<evidence type="ECO:0000256" key="2">
    <source>
        <dbReference type="ARBA" id="ARBA00022898"/>
    </source>
</evidence>
<name>A0A4Z0R4Q8_9FIRM</name>
<dbReference type="RefSeq" id="WP_135549744.1">
    <property type="nucleotide sequence ID" value="NZ_SPQQ01000007.1"/>
</dbReference>
<evidence type="ECO:0000256" key="1">
    <source>
        <dbReference type="ARBA" id="ARBA00001933"/>
    </source>
</evidence>
<organism evidence="7 8">
    <name type="scientific">Desulfosporosinus fructosivorans</name>
    <dbReference type="NCBI Taxonomy" id="2018669"/>
    <lineage>
        <taxon>Bacteria</taxon>
        <taxon>Bacillati</taxon>
        <taxon>Bacillota</taxon>
        <taxon>Clostridia</taxon>
        <taxon>Eubacteriales</taxon>
        <taxon>Desulfitobacteriaceae</taxon>
        <taxon>Desulfosporosinus</taxon>
    </lineage>
</organism>
<dbReference type="InterPro" id="IPR029066">
    <property type="entry name" value="PLP-binding_barrel"/>
</dbReference>
<dbReference type="SUPFAM" id="SSF51419">
    <property type="entry name" value="PLP-binding barrel"/>
    <property type="match status" value="1"/>
</dbReference>
<reference evidence="7 8" key="1">
    <citation type="submission" date="2019-03" db="EMBL/GenBank/DDBJ databases">
        <title>Draft Genome Sequence of Desulfosporosinus fructosivorans Strain 63.6F, Isolated from Marine Sediment in the Baltic Sea.</title>
        <authorList>
            <person name="Hausmann B."/>
            <person name="Vandieken V."/>
            <person name="Pjevac P."/>
            <person name="Schreck K."/>
            <person name="Herbold C.W."/>
            <person name="Loy A."/>
        </authorList>
    </citation>
    <scope>NUCLEOTIDE SEQUENCE [LARGE SCALE GENOMIC DNA]</scope>
    <source>
        <strain evidence="7 8">63.6F</strain>
    </source>
</reference>
<dbReference type="SUPFAM" id="SSF50621">
    <property type="entry name" value="Alanine racemase C-terminal domain-like"/>
    <property type="match status" value="1"/>
</dbReference>
<dbReference type="CDD" id="cd00430">
    <property type="entry name" value="PLPDE_III_AR"/>
    <property type="match status" value="1"/>
</dbReference>
<dbReference type="Gene3D" id="2.40.37.10">
    <property type="entry name" value="Lyase, Ornithine Decarboxylase, Chain A, domain 1"/>
    <property type="match status" value="1"/>
</dbReference>
<dbReference type="GO" id="GO:0030170">
    <property type="term" value="F:pyridoxal phosphate binding"/>
    <property type="evidence" value="ECO:0007669"/>
    <property type="project" value="TreeGrafter"/>
</dbReference>
<dbReference type="NCBIfam" id="TIGR00492">
    <property type="entry name" value="alr"/>
    <property type="match status" value="1"/>
</dbReference>
<dbReference type="GO" id="GO:0005829">
    <property type="term" value="C:cytosol"/>
    <property type="evidence" value="ECO:0007669"/>
    <property type="project" value="TreeGrafter"/>
</dbReference>
<comment type="caution">
    <text evidence="7">The sequence shown here is derived from an EMBL/GenBank/DDBJ whole genome shotgun (WGS) entry which is preliminary data.</text>
</comment>
<feature type="modified residue" description="N6-(pyridoxal phosphate)lysine" evidence="4">
    <location>
        <position position="35"/>
    </location>
</feature>
<dbReference type="InterPro" id="IPR000821">
    <property type="entry name" value="Ala_racemase"/>
</dbReference>
<dbReference type="PANTHER" id="PTHR30511">
    <property type="entry name" value="ALANINE RACEMASE"/>
    <property type="match status" value="1"/>
</dbReference>
<dbReference type="FunFam" id="3.20.20.10:FF:000002">
    <property type="entry name" value="Alanine racemase"/>
    <property type="match status" value="1"/>
</dbReference>
<dbReference type="PROSITE" id="PS00395">
    <property type="entry name" value="ALANINE_RACEMASE"/>
    <property type="match status" value="1"/>
</dbReference>
<dbReference type="EC" id="5.1.1.1" evidence="7"/>
<comment type="cofactor">
    <cofactor evidence="1 4">
        <name>pyridoxal 5'-phosphate</name>
        <dbReference type="ChEBI" id="CHEBI:597326"/>
    </cofactor>
</comment>
<feature type="domain" description="Alanine racemase C-terminal" evidence="6">
    <location>
        <begin position="245"/>
        <end position="375"/>
    </location>
</feature>
<dbReference type="Gene3D" id="3.20.20.10">
    <property type="entry name" value="Alanine racemase"/>
    <property type="match status" value="1"/>
</dbReference>
<dbReference type="Proteomes" id="UP000298460">
    <property type="component" value="Unassembled WGS sequence"/>
</dbReference>
<dbReference type="PANTHER" id="PTHR30511:SF0">
    <property type="entry name" value="ALANINE RACEMASE, CATABOLIC-RELATED"/>
    <property type="match status" value="1"/>
</dbReference>
<dbReference type="InterPro" id="IPR009006">
    <property type="entry name" value="Ala_racemase/Decarboxylase_C"/>
</dbReference>
<dbReference type="AlphaFoldDB" id="A0A4Z0R4Q8"/>
<keyword evidence="3 7" id="KW-0413">Isomerase</keyword>
<evidence type="ECO:0000256" key="3">
    <source>
        <dbReference type="ARBA" id="ARBA00023235"/>
    </source>
</evidence>
<evidence type="ECO:0000313" key="7">
    <source>
        <dbReference type="EMBL" id="TGE36606.1"/>
    </source>
</evidence>
<dbReference type="InterPro" id="IPR011079">
    <property type="entry name" value="Ala_racemase_C"/>
</dbReference>
<keyword evidence="2 4" id="KW-0663">Pyridoxal phosphate</keyword>
<evidence type="ECO:0000259" key="6">
    <source>
        <dbReference type="SMART" id="SM01005"/>
    </source>
</evidence>
<dbReference type="GO" id="GO:0030632">
    <property type="term" value="P:D-alanine biosynthetic process"/>
    <property type="evidence" value="ECO:0007669"/>
    <property type="project" value="TreeGrafter"/>
</dbReference>
<gene>
    <name evidence="7" type="primary">alr</name>
    <name evidence="7" type="ORF">E4K67_19410</name>
</gene>
<dbReference type="Pfam" id="PF01168">
    <property type="entry name" value="Ala_racemase_N"/>
    <property type="match status" value="1"/>
</dbReference>
<sequence>MAGTWIEVDLDAVVENYQEIVKHLRSESRCMAVVKADAYGLGAVEVARALARTGCEAFAVTRVEEGLILREHGIEGLILVLGPTTKEEWPQAIAAQLQLTLSELSSIVELNETCSDLELEHPTLAQVHLKIETGMGRTGFRFSELEELTLGLKKAPHLQVAGVYTHFARAALKDKGYTLGQYERFTSCIARLEELGIHPTWKHVCNSAAFLDYPEWHHDFVRIGTLLIGHYPGQGFSGKLKLNDPWVAKSRVVHLRKVPKGTYVGYQGIYRTKTDTQLAVIPVGYADGFGIAPHFTPQGWVDFLKIVIKNFAALFGVFIGIEQVELKGKAVRVAGKIGMQLTVIDVGILNCALGDEVEIPLRRTLANPRIPRRYRQDGQILSERVMEEGVLPLYKEYSL</sequence>
<dbReference type="InterPro" id="IPR020622">
    <property type="entry name" value="Ala_racemase_pyridoxalP-BS"/>
</dbReference>
<feature type="binding site" evidence="5">
    <location>
        <position position="137"/>
    </location>
    <ligand>
        <name>substrate</name>
    </ligand>
</feature>
<feature type="binding site" evidence="5">
    <location>
        <position position="339"/>
    </location>
    <ligand>
        <name>substrate</name>
    </ligand>
</feature>
<dbReference type="PRINTS" id="PR00992">
    <property type="entry name" value="ALARACEMASE"/>
</dbReference>
<proteinExistence type="predicted"/>
<evidence type="ECO:0000313" key="8">
    <source>
        <dbReference type="Proteomes" id="UP000298460"/>
    </source>
</evidence>
<keyword evidence="8" id="KW-1185">Reference proteome</keyword>
<evidence type="ECO:0000256" key="4">
    <source>
        <dbReference type="PIRSR" id="PIRSR600821-50"/>
    </source>
</evidence>
<dbReference type="SMART" id="SM01005">
    <property type="entry name" value="Ala_racemase_C"/>
    <property type="match status" value="1"/>
</dbReference>
<evidence type="ECO:0000256" key="5">
    <source>
        <dbReference type="PIRSR" id="PIRSR600821-52"/>
    </source>
</evidence>
<dbReference type="EMBL" id="SPQQ01000007">
    <property type="protein sequence ID" value="TGE36606.1"/>
    <property type="molecule type" value="Genomic_DNA"/>
</dbReference>
<dbReference type="Pfam" id="PF00842">
    <property type="entry name" value="Ala_racemase_C"/>
    <property type="match status" value="1"/>
</dbReference>
<protein>
    <submittedName>
        <fullName evidence="7">Alanine racemase</fullName>
        <ecNumber evidence="7">5.1.1.1</ecNumber>
    </submittedName>
</protein>
<dbReference type="GO" id="GO:0008784">
    <property type="term" value="F:alanine racemase activity"/>
    <property type="evidence" value="ECO:0007669"/>
    <property type="project" value="UniProtKB-EC"/>
</dbReference>
<dbReference type="InterPro" id="IPR001608">
    <property type="entry name" value="Ala_racemase_N"/>
</dbReference>
<dbReference type="OrthoDB" id="9813814at2"/>
<accession>A0A4Z0R4Q8</accession>